<dbReference type="AlphaFoldDB" id="A0A927I134"/>
<reference evidence="1" key="1">
    <citation type="submission" date="2020-09" db="EMBL/GenBank/DDBJ databases">
        <title>Bosea spartocytisi sp. nov. a root nodule endophyte of Spartocytisus supranubius in the high mountain ecosystem fo the Teide National Park (Canary Islands, Spain).</title>
        <authorList>
            <person name="Pulido-Suarez L."/>
            <person name="Peix A."/>
            <person name="Igual J.M."/>
            <person name="Socas-Perez N."/>
            <person name="Velazquez E."/>
            <person name="Flores-Felix J.D."/>
            <person name="Leon-Barrios M."/>
        </authorList>
    </citation>
    <scope>NUCLEOTIDE SEQUENCE</scope>
    <source>
        <strain evidence="1">SSUT16</strain>
    </source>
</reference>
<organism evidence="1 2">
    <name type="scientific">Bosea spartocytisi</name>
    <dbReference type="NCBI Taxonomy" id="2773451"/>
    <lineage>
        <taxon>Bacteria</taxon>
        <taxon>Pseudomonadati</taxon>
        <taxon>Pseudomonadota</taxon>
        <taxon>Alphaproteobacteria</taxon>
        <taxon>Hyphomicrobiales</taxon>
        <taxon>Boseaceae</taxon>
        <taxon>Bosea</taxon>
    </lineage>
</organism>
<accession>A0A927I134</accession>
<dbReference type="Gene3D" id="3.90.1140.10">
    <property type="entry name" value="Cyclic phosphodiesterase"/>
    <property type="match status" value="1"/>
</dbReference>
<gene>
    <name evidence="1" type="ORF">IED13_15685</name>
</gene>
<dbReference type="PIRSF" id="PIRSF033328">
    <property type="entry name" value="Phest_Mll4975"/>
    <property type="match status" value="1"/>
</dbReference>
<dbReference type="InterPro" id="IPR009389">
    <property type="entry name" value="DUF1045"/>
</dbReference>
<keyword evidence="2" id="KW-1185">Reference proteome</keyword>
<protein>
    <submittedName>
        <fullName evidence="1">DUF1045 domain-containing protein</fullName>
    </submittedName>
</protein>
<evidence type="ECO:0000313" key="2">
    <source>
        <dbReference type="Proteomes" id="UP000619295"/>
    </source>
</evidence>
<comment type="caution">
    <text evidence="1">The sequence shown here is derived from an EMBL/GenBank/DDBJ whole genome shotgun (WGS) entry which is preliminary data.</text>
</comment>
<name>A0A927I134_9HYPH</name>
<sequence>MVAGRARILSKPRYAVYYAPAADSALWRFGSSVLGYDALTGEDIPFAVPPGCDPGEWPALTEEPRRYGFHATLKAPFELAGGRTEEHLRAFARNYAAGLDGVPLAGLNVNALGSFIALTPEPNEALQRFAFALVQAFEPFRAPLSEADRARRLKSPMTPAQSAYLEAYGYPYVGDAFRFHMTLTGSLPPEKTAPVKSALKDAYAAAVAGPVALDRFALFRQDHRDARFRLLDSYRLG</sequence>
<dbReference type="Pfam" id="PF06299">
    <property type="entry name" value="DUF1045"/>
    <property type="match status" value="1"/>
</dbReference>
<proteinExistence type="predicted"/>
<dbReference type="EMBL" id="JACXWY010000009">
    <property type="protein sequence ID" value="MBD3847151.1"/>
    <property type="molecule type" value="Genomic_DNA"/>
</dbReference>
<dbReference type="Proteomes" id="UP000619295">
    <property type="component" value="Unassembled WGS sequence"/>
</dbReference>
<evidence type="ECO:0000313" key="1">
    <source>
        <dbReference type="EMBL" id="MBD3847151.1"/>
    </source>
</evidence>